<evidence type="ECO:0000313" key="1">
    <source>
        <dbReference type="EMBL" id="QWS33994.1"/>
    </source>
</evidence>
<gene>
    <name evidence="1" type="ORF">KM842_01950</name>
</gene>
<sequence length="87" mass="8958">MANVTTRPAAQDDRFRAVQLLPAPATVLALALGAAHGLDAVPLAVVAAVGAVATVASALLPGQLARTARAMPAPTESHRYREGRDRH</sequence>
<reference evidence="1" key="1">
    <citation type="submission" date="2021-06" db="EMBL/GenBank/DDBJ databases">
        <authorList>
            <person name="Ellington A.J."/>
            <person name="Bryan N.C."/>
            <person name="Christner B.C."/>
            <person name="Reisch C.R."/>
        </authorList>
    </citation>
    <scope>NUCLEOTIDE SEQUENCE</scope>
    <source>
        <strain evidence="1">L6-1</strain>
    </source>
</reference>
<protein>
    <submittedName>
        <fullName evidence="1">Uncharacterized protein</fullName>
    </submittedName>
</protein>
<organism evidence="1 2">
    <name type="scientific">Curtobacterium aetherium</name>
    <dbReference type="NCBI Taxonomy" id="2841594"/>
    <lineage>
        <taxon>Bacteria</taxon>
        <taxon>Bacillati</taxon>
        <taxon>Actinomycetota</taxon>
        <taxon>Actinomycetes</taxon>
        <taxon>Micrococcales</taxon>
        <taxon>Microbacteriaceae</taxon>
        <taxon>Curtobacterium</taxon>
    </lineage>
</organism>
<evidence type="ECO:0000313" key="2">
    <source>
        <dbReference type="Proteomes" id="UP000681794"/>
    </source>
</evidence>
<accession>A0ACD1E522</accession>
<proteinExistence type="predicted"/>
<dbReference type="Proteomes" id="UP000681794">
    <property type="component" value="Chromosome"/>
</dbReference>
<dbReference type="EMBL" id="CP076544">
    <property type="protein sequence ID" value="QWS33994.1"/>
    <property type="molecule type" value="Genomic_DNA"/>
</dbReference>
<name>A0ACD1E522_9MICO</name>
<keyword evidence="2" id="KW-1185">Reference proteome</keyword>